<proteinExistence type="predicted"/>
<feature type="region of interest" description="Disordered" evidence="1">
    <location>
        <begin position="175"/>
        <end position="231"/>
    </location>
</feature>
<dbReference type="EMBL" id="KK107519">
    <property type="protein sequence ID" value="EZA49442.1"/>
    <property type="molecule type" value="Genomic_DNA"/>
</dbReference>
<dbReference type="PROSITE" id="PS00028">
    <property type="entry name" value="ZINC_FINGER_C2H2_1"/>
    <property type="match status" value="1"/>
</dbReference>
<feature type="compositionally biased region" description="Polar residues" evidence="1">
    <location>
        <begin position="56"/>
        <end position="66"/>
    </location>
</feature>
<name>A0A026W093_OOCBI</name>
<evidence type="ECO:0000259" key="2">
    <source>
        <dbReference type="PROSITE" id="PS00028"/>
    </source>
</evidence>
<feature type="region of interest" description="Disordered" evidence="1">
    <location>
        <begin position="29"/>
        <end position="67"/>
    </location>
</feature>
<dbReference type="OrthoDB" id="6730379at2759"/>
<dbReference type="STRING" id="2015173.A0A026W093"/>
<sequence>MVAEPKPHQTGRKRQNVTKTGNDCYYASTAFPPRLAPPLKRPRLMPPTRVQHPKLQKQQSTPNTGTIPDLNQLKVYRAGVGFNWRYVVGNPDILICGNCREMFTELGELLEHKRNYCKLRFTCKCHTFNGAAPRDSTTALLCVLCKLSFPNAWELMVHAQAAHMINIYELGTRAPSPSRSPSLDQPKESSPSPQDFQEIKATDCEERAEEEELDGHELIPSPDSGKSTDNEAALSPIKIRSDVNGLDHEDCDELIHVENTTQACIMHTLSIVSFCNFLLLFFIYTSDEAPEASAPILGTMTEIGSGRLPFCAELGKKRATKRANALLSIDEQRRTGNDGRETSDRERDHACLVAGIVKSGKIVMDPSMAVLMTGVALARAVVKSSHPRWRIVPLSGAY</sequence>
<gene>
    <name evidence="3" type="ORF">X777_11940</name>
</gene>
<protein>
    <recommendedName>
        <fullName evidence="2">C2H2-type domain-containing protein</fullName>
    </recommendedName>
</protein>
<feature type="region of interest" description="Disordered" evidence="1">
    <location>
        <begin position="1"/>
        <end position="20"/>
    </location>
</feature>
<evidence type="ECO:0000313" key="4">
    <source>
        <dbReference type="Proteomes" id="UP000053097"/>
    </source>
</evidence>
<dbReference type="AlphaFoldDB" id="A0A026W093"/>
<dbReference type="InterPro" id="IPR013087">
    <property type="entry name" value="Znf_C2H2_type"/>
</dbReference>
<evidence type="ECO:0000256" key="1">
    <source>
        <dbReference type="SAM" id="MobiDB-lite"/>
    </source>
</evidence>
<accession>A0A026W093</accession>
<evidence type="ECO:0000313" key="3">
    <source>
        <dbReference type="EMBL" id="EZA49442.1"/>
    </source>
</evidence>
<keyword evidence="4" id="KW-1185">Reference proteome</keyword>
<reference evidence="3 4" key="1">
    <citation type="journal article" date="2014" name="Curr. Biol.">
        <title>The genome of the clonal raider ant Cerapachys biroi.</title>
        <authorList>
            <person name="Oxley P.R."/>
            <person name="Ji L."/>
            <person name="Fetter-Pruneda I."/>
            <person name="McKenzie S.K."/>
            <person name="Li C."/>
            <person name="Hu H."/>
            <person name="Zhang G."/>
            <person name="Kronauer D.J."/>
        </authorList>
    </citation>
    <scope>NUCLEOTIDE SEQUENCE [LARGE SCALE GENOMIC DNA]</scope>
</reference>
<organism evidence="3 4">
    <name type="scientific">Ooceraea biroi</name>
    <name type="common">Clonal raider ant</name>
    <name type="synonym">Cerapachys biroi</name>
    <dbReference type="NCBI Taxonomy" id="2015173"/>
    <lineage>
        <taxon>Eukaryota</taxon>
        <taxon>Metazoa</taxon>
        <taxon>Ecdysozoa</taxon>
        <taxon>Arthropoda</taxon>
        <taxon>Hexapoda</taxon>
        <taxon>Insecta</taxon>
        <taxon>Pterygota</taxon>
        <taxon>Neoptera</taxon>
        <taxon>Endopterygota</taxon>
        <taxon>Hymenoptera</taxon>
        <taxon>Apocrita</taxon>
        <taxon>Aculeata</taxon>
        <taxon>Formicoidea</taxon>
        <taxon>Formicidae</taxon>
        <taxon>Dorylinae</taxon>
        <taxon>Ooceraea</taxon>
    </lineage>
</organism>
<dbReference type="Proteomes" id="UP000053097">
    <property type="component" value="Unassembled WGS sequence"/>
</dbReference>
<feature type="domain" description="C2H2-type" evidence="2">
    <location>
        <begin position="142"/>
        <end position="163"/>
    </location>
</feature>
<feature type="compositionally biased region" description="Polar residues" evidence="1">
    <location>
        <begin position="175"/>
        <end position="195"/>
    </location>
</feature>